<keyword evidence="5 6" id="KW-0505">Motor protein</keyword>
<dbReference type="GO" id="GO:0005524">
    <property type="term" value="F:ATP binding"/>
    <property type="evidence" value="ECO:0007669"/>
    <property type="project" value="UniProtKB-UniRule"/>
</dbReference>
<dbReference type="GO" id="GO:0051256">
    <property type="term" value="P:mitotic spindle midzone assembly"/>
    <property type="evidence" value="ECO:0007669"/>
    <property type="project" value="TreeGrafter"/>
</dbReference>
<evidence type="ECO:0000256" key="1">
    <source>
        <dbReference type="ARBA" id="ARBA00004245"/>
    </source>
</evidence>
<organism evidence="8 9">
    <name type="scientific">Aquatica leii</name>
    <dbReference type="NCBI Taxonomy" id="1421715"/>
    <lineage>
        <taxon>Eukaryota</taxon>
        <taxon>Metazoa</taxon>
        <taxon>Ecdysozoa</taxon>
        <taxon>Arthropoda</taxon>
        <taxon>Hexapoda</taxon>
        <taxon>Insecta</taxon>
        <taxon>Pterygota</taxon>
        <taxon>Neoptera</taxon>
        <taxon>Endopterygota</taxon>
        <taxon>Coleoptera</taxon>
        <taxon>Polyphaga</taxon>
        <taxon>Elateriformia</taxon>
        <taxon>Elateroidea</taxon>
        <taxon>Lampyridae</taxon>
        <taxon>Luciolinae</taxon>
        <taxon>Aquatica</taxon>
    </lineage>
</organism>
<dbReference type="InterPro" id="IPR027417">
    <property type="entry name" value="P-loop_NTPase"/>
</dbReference>
<dbReference type="SMART" id="SM00129">
    <property type="entry name" value="KISc"/>
    <property type="match status" value="1"/>
</dbReference>
<protein>
    <recommendedName>
        <fullName evidence="6">Kinesin-like protein</fullName>
    </recommendedName>
</protein>
<dbReference type="InterPro" id="IPR027640">
    <property type="entry name" value="Kinesin-like_fam"/>
</dbReference>
<name>A0AAN7NZX9_9COLE</name>
<dbReference type="PROSITE" id="PS00411">
    <property type="entry name" value="KINESIN_MOTOR_1"/>
    <property type="match status" value="1"/>
</dbReference>
<evidence type="ECO:0000256" key="5">
    <source>
        <dbReference type="PROSITE-ProRule" id="PRU00283"/>
    </source>
</evidence>
<keyword evidence="6" id="KW-0493">Microtubule</keyword>
<dbReference type="GO" id="GO:0005634">
    <property type="term" value="C:nucleus"/>
    <property type="evidence" value="ECO:0007669"/>
    <property type="project" value="TreeGrafter"/>
</dbReference>
<dbReference type="InterPro" id="IPR001752">
    <property type="entry name" value="Kinesin_motor_dom"/>
</dbReference>
<keyword evidence="4" id="KW-0206">Cytoskeleton</keyword>
<evidence type="ECO:0000256" key="3">
    <source>
        <dbReference type="ARBA" id="ARBA00022840"/>
    </source>
</evidence>
<dbReference type="PANTHER" id="PTHR24115:SF600">
    <property type="entry name" value="KINESIN-LIKE PROTEIN KIF23"/>
    <property type="match status" value="1"/>
</dbReference>
<keyword evidence="4" id="KW-0963">Cytoplasm</keyword>
<dbReference type="SUPFAM" id="SSF52540">
    <property type="entry name" value="P-loop containing nucleoside triphosphate hydrolases"/>
    <property type="match status" value="1"/>
</dbReference>
<dbReference type="GO" id="GO:0005871">
    <property type="term" value="C:kinesin complex"/>
    <property type="evidence" value="ECO:0007669"/>
    <property type="project" value="TreeGrafter"/>
</dbReference>
<dbReference type="Proteomes" id="UP001353858">
    <property type="component" value="Unassembled WGS sequence"/>
</dbReference>
<dbReference type="PRINTS" id="PR00380">
    <property type="entry name" value="KINESINHEAVY"/>
</dbReference>
<dbReference type="EMBL" id="JARPUR010000006">
    <property type="protein sequence ID" value="KAK4873939.1"/>
    <property type="molecule type" value="Genomic_DNA"/>
</dbReference>
<keyword evidence="2 5" id="KW-0547">Nucleotide-binding</keyword>
<dbReference type="GO" id="GO:0007018">
    <property type="term" value="P:microtubule-based movement"/>
    <property type="evidence" value="ECO:0007669"/>
    <property type="project" value="InterPro"/>
</dbReference>
<comment type="similarity">
    <text evidence="5 6">Belongs to the TRAFAC class myosin-kinesin ATPase superfamily. Kinesin family.</text>
</comment>
<comment type="subcellular location">
    <subcellularLocation>
        <location evidence="1">Cytoplasm</location>
        <location evidence="1">Cytoskeleton</location>
    </subcellularLocation>
</comment>
<dbReference type="AlphaFoldDB" id="A0AAN7NZX9"/>
<dbReference type="PANTHER" id="PTHR24115">
    <property type="entry name" value="KINESIN-RELATED"/>
    <property type="match status" value="1"/>
</dbReference>
<accession>A0AAN7NZX9</accession>
<reference evidence="9" key="1">
    <citation type="submission" date="2023-01" db="EMBL/GenBank/DDBJ databases">
        <title>Key to firefly adult light organ development and bioluminescence: homeobox transcription factors regulate luciferase expression and transportation to peroxisome.</title>
        <authorList>
            <person name="Fu X."/>
        </authorList>
    </citation>
    <scope>NUCLEOTIDE SEQUENCE [LARGE SCALE GENOMIC DNA]</scope>
</reference>
<gene>
    <name evidence="8" type="ORF">RN001_013299</name>
</gene>
<dbReference type="GO" id="GO:0016887">
    <property type="term" value="F:ATP hydrolysis activity"/>
    <property type="evidence" value="ECO:0007669"/>
    <property type="project" value="TreeGrafter"/>
</dbReference>
<proteinExistence type="inferred from homology"/>
<keyword evidence="9" id="KW-1185">Reference proteome</keyword>
<dbReference type="Pfam" id="PF00225">
    <property type="entry name" value="Kinesin"/>
    <property type="match status" value="1"/>
</dbReference>
<evidence type="ECO:0000256" key="2">
    <source>
        <dbReference type="ARBA" id="ARBA00022741"/>
    </source>
</evidence>
<dbReference type="GO" id="GO:0005874">
    <property type="term" value="C:microtubule"/>
    <property type="evidence" value="ECO:0007669"/>
    <property type="project" value="UniProtKB-KW"/>
</dbReference>
<dbReference type="Gene3D" id="3.40.850.10">
    <property type="entry name" value="Kinesin motor domain"/>
    <property type="match status" value="1"/>
</dbReference>
<sequence>MNFAKTKTHIQKSSNSDQCDRVKVFCRLRPLNDECEFPLIKLISSTTLATSTELKSNSVRRDCNYVFRRVFTSYSTQREVFEQVAQPLLEDLVNGKNGLLFTYGVTGSGKTFTLTGDQMNPGVIPTCIHTLFNSIGDKQAPKFLIKSDCMNGFEVQSESEANMDRIQETKFNNKRRSFERISDNERIYFNNDIKLRNVNQNSLYSVFISYTEIYNNTVYDLLDASNSKFVQSKIIREDSQKNMYVNGIKEVEVKSAGEVFHWFHLGQKRKRIAHTLLNIESSRGHSIFNIRIVQLEKNMQGTEIPGQTFIKIGQLSLVDLAGSERSKRTNNVGARLKEASSINNSLMTLRLCLEILKENQNSSTNKLVPYRDSRLTLLFKNYFDGEGQVEMIVCINPSEEDYNENLQVLKFAEMTQEVKVNKAEPHYFPRRQINIHSTPKSMSVQPENITKRKAVSSLASMPRIPCIKLNLEDLEASCTLINKLAKCLQARKLKGLTNKRKFEERIDMFKKRLLSVEYQSTSSKSEIRRLKTLLKKEKALVQSEKAKLETSLAVLRKNNCNINQNFL</sequence>
<dbReference type="PROSITE" id="PS50067">
    <property type="entry name" value="KINESIN_MOTOR_2"/>
    <property type="match status" value="1"/>
</dbReference>
<dbReference type="InterPro" id="IPR036961">
    <property type="entry name" value="Kinesin_motor_dom_sf"/>
</dbReference>
<feature type="binding site" evidence="5">
    <location>
        <begin position="104"/>
        <end position="111"/>
    </location>
    <ligand>
        <name>ATP</name>
        <dbReference type="ChEBI" id="CHEBI:30616"/>
    </ligand>
</feature>
<comment type="caution">
    <text evidence="8">The sequence shown here is derived from an EMBL/GenBank/DDBJ whole genome shotgun (WGS) entry which is preliminary data.</text>
</comment>
<feature type="domain" description="Kinesin motor" evidence="7">
    <location>
        <begin position="21"/>
        <end position="418"/>
    </location>
</feature>
<evidence type="ECO:0000256" key="4">
    <source>
        <dbReference type="ARBA" id="ARBA00023212"/>
    </source>
</evidence>
<dbReference type="InterPro" id="IPR019821">
    <property type="entry name" value="Kinesin_motor_CS"/>
</dbReference>
<evidence type="ECO:0000313" key="9">
    <source>
        <dbReference type="Proteomes" id="UP001353858"/>
    </source>
</evidence>
<evidence type="ECO:0000256" key="6">
    <source>
        <dbReference type="RuleBase" id="RU000394"/>
    </source>
</evidence>
<dbReference type="GO" id="GO:0008017">
    <property type="term" value="F:microtubule binding"/>
    <property type="evidence" value="ECO:0007669"/>
    <property type="project" value="InterPro"/>
</dbReference>
<evidence type="ECO:0000313" key="8">
    <source>
        <dbReference type="EMBL" id="KAK4873939.1"/>
    </source>
</evidence>
<keyword evidence="3 5" id="KW-0067">ATP-binding</keyword>
<evidence type="ECO:0000259" key="7">
    <source>
        <dbReference type="PROSITE" id="PS50067"/>
    </source>
</evidence>
<dbReference type="GO" id="GO:0003777">
    <property type="term" value="F:microtubule motor activity"/>
    <property type="evidence" value="ECO:0007669"/>
    <property type="project" value="InterPro"/>
</dbReference>